<dbReference type="Gene3D" id="4.10.520.10">
    <property type="entry name" value="IHF-like DNA-binding proteins"/>
    <property type="match status" value="1"/>
</dbReference>
<comment type="similarity">
    <text evidence="1 4">Belongs to the bacterial histone-like protein family.</text>
</comment>
<dbReference type="OrthoDB" id="9799835at2"/>
<evidence type="ECO:0000256" key="4">
    <source>
        <dbReference type="RuleBase" id="RU003939"/>
    </source>
</evidence>
<dbReference type="Pfam" id="PF00216">
    <property type="entry name" value="Bac_DNA_binding"/>
    <property type="match status" value="1"/>
</dbReference>
<reference evidence="5 6" key="1">
    <citation type="submission" date="2018-04" db="EMBL/GenBank/DDBJ databases">
        <title>Novel Campyloabacter and Helicobacter Species and Strains.</title>
        <authorList>
            <person name="Mannion A.J."/>
            <person name="Shen Z."/>
            <person name="Fox J.G."/>
        </authorList>
    </citation>
    <scope>NUCLEOTIDE SEQUENCE [LARGE SCALE GENOMIC DNA]</scope>
    <source>
        <strain evidence="5 6">MIT 17-337</strain>
    </source>
</reference>
<organism evidence="5 6">
    <name type="scientific">Helicobacter didelphidarum</name>
    <dbReference type="NCBI Taxonomy" id="2040648"/>
    <lineage>
        <taxon>Bacteria</taxon>
        <taxon>Pseudomonadati</taxon>
        <taxon>Campylobacterota</taxon>
        <taxon>Epsilonproteobacteria</taxon>
        <taxon>Campylobacterales</taxon>
        <taxon>Helicobacteraceae</taxon>
        <taxon>Helicobacter</taxon>
    </lineage>
</organism>
<comment type="caution">
    <text evidence="5">The sequence shown here is derived from an EMBL/GenBank/DDBJ whole genome shotgun (WGS) entry which is preliminary data.</text>
</comment>
<dbReference type="GO" id="GO:0003677">
    <property type="term" value="F:DNA binding"/>
    <property type="evidence" value="ECO:0007669"/>
    <property type="project" value="UniProtKB-KW"/>
</dbReference>
<sequence>MNKNDFVKTIKEVGGYSEKKEAEKALDSVVAAIYKVLKTNGTVELVGFGKFENALQKGKEGKVPGSDKKYKTSDKMVPKFKPGKALKDEIAKIKVKK</sequence>
<dbReference type="EMBL" id="NXLQ01000002">
    <property type="protein sequence ID" value="RDU67019.1"/>
    <property type="molecule type" value="Genomic_DNA"/>
</dbReference>
<dbReference type="PANTHER" id="PTHR33175">
    <property type="entry name" value="DNA-BINDING PROTEIN HU"/>
    <property type="match status" value="1"/>
</dbReference>
<keyword evidence="6" id="KW-1185">Reference proteome</keyword>
<evidence type="ECO:0000313" key="6">
    <source>
        <dbReference type="Proteomes" id="UP000256379"/>
    </source>
</evidence>
<accession>A0A3D8IP46</accession>
<name>A0A3D8IP46_9HELI</name>
<gene>
    <name evidence="5" type="ORF">CQA53_01780</name>
</gene>
<protein>
    <submittedName>
        <fullName evidence="5">DNA-binding protein</fullName>
    </submittedName>
</protein>
<dbReference type="GO" id="GO:0030527">
    <property type="term" value="F:structural constituent of chromatin"/>
    <property type="evidence" value="ECO:0007669"/>
    <property type="project" value="InterPro"/>
</dbReference>
<dbReference type="InterPro" id="IPR000119">
    <property type="entry name" value="Hist_DNA-bd"/>
</dbReference>
<dbReference type="Proteomes" id="UP000256379">
    <property type="component" value="Unassembled WGS sequence"/>
</dbReference>
<dbReference type="GO" id="GO:0030261">
    <property type="term" value="P:chromosome condensation"/>
    <property type="evidence" value="ECO:0007669"/>
    <property type="project" value="UniProtKB-KW"/>
</dbReference>
<evidence type="ECO:0000313" key="5">
    <source>
        <dbReference type="EMBL" id="RDU67019.1"/>
    </source>
</evidence>
<evidence type="ECO:0000256" key="1">
    <source>
        <dbReference type="ARBA" id="ARBA00010529"/>
    </source>
</evidence>
<dbReference type="SMART" id="SM00411">
    <property type="entry name" value="BHL"/>
    <property type="match status" value="1"/>
</dbReference>
<dbReference type="GO" id="GO:0005829">
    <property type="term" value="C:cytosol"/>
    <property type="evidence" value="ECO:0007669"/>
    <property type="project" value="TreeGrafter"/>
</dbReference>
<dbReference type="SUPFAM" id="SSF47729">
    <property type="entry name" value="IHF-like DNA-binding proteins"/>
    <property type="match status" value="1"/>
</dbReference>
<dbReference type="AlphaFoldDB" id="A0A3D8IP46"/>
<evidence type="ECO:0000256" key="3">
    <source>
        <dbReference type="ARBA" id="ARBA00023125"/>
    </source>
</evidence>
<keyword evidence="3 5" id="KW-0238">DNA-binding</keyword>
<evidence type="ECO:0000256" key="2">
    <source>
        <dbReference type="ARBA" id="ARBA00023067"/>
    </source>
</evidence>
<dbReference type="PRINTS" id="PR01727">
    <property type="entry name" value="DNABINDINGHU"/>
</dbReference>
<dbReference type="RefSeq" id="WP_115542314.1">
    <property type="nucleotide sequence ID" value="NZ_NXLQ01000002.1"/>
</dbReference>
<dbReference type="PANTHER" id="PTHR33175:SF3">
    <property type="entry name" value="DNA-BINDING PROTEIN HU-BETA"/>
    <property type="match status" value="1"/>
</dbReference>
<dbReference type="InterPro" id="IPR010992">
    <property type="entry name" value="IHF-like_DNA-bd_dom_sf"/>
</dbReference>
<keyword evidence="2" id="KW-0226">DNA condensation</keyword>
<proteinExistence type="inferred from homology"/>